<dbReference type="RefSeq" id="WP_162049362.1">
    <property type="nucleotide sequence ID" value="NZ_AP019011.1"/>
</dbReference>
<dbReference type="AlphaFoldDB" id="A0A679IAE2"/>
<keyword evidence="2" id="KW-1185">Reference proteome</keyword>
<dbReference type="Proteomes" id="UP000463961">
    <property type="component" value="Chromosome"/>
</dbReference>
<reference evidence="2" key="1">
    <citation type="submission" date="2020-01" db="EMBL/GenBank/DDBJ databases">
        <title>Phosphoaccumulans saitamaens gen. nov., sp. nov., a polyphosphate accumulating bacterium isolated from surface river water.</title>
        <authorList>
            <person name="Watanabe K."/>
            <person name="Suda W."/>
        </authorList>
    </citation>
    <scope>NUCLEOTIDE SEQUENCE [LARGE SCALE GENOMIC DNA]</scope>
    <source>
        <strain evidence="2">ICHIAU1</strain>
    </source>
</reference>
<evidence type="ECO:0000313" key="1">
    <source>
        <dbReference type="EMBL" id="BBU70000.1"/>
    </source>
</evidence>
<proteinExistence type="predicted"/>
<gene>
    <name evidence="1" type="ORF">ICHIAU1_22830</name>
</gene>
<name>A0A679IAE2_9RHOO</name>
<accession>A0A679IAE2</accession>
<dbReference type="EMBL" id="AP022345">
    <property type="protein sequence ID" value="BBU70000.1"/>
    <property type="molecule type" value="Genomic_DNA"/>
</dbReference>
<dbReference type="Pfam" id="PF08909">
    <property type="entry name" value="DUF1854"/>
    <property type="match status" value="1"/>
</dbReference>
<organism evidence="1 2">
    <name type="scientific">Fluviibacter phosphoraccumulans</name>
    <dbReference type="NCBI Taxonomy" id="1751046"/>
    <lineage>
        <taxon>Bacteria</taxon>
        <taxon>Pseudomonadati</taxon>
        <taxon>Pseudomonadota</taxon>
        <taxon>Betaproteobacteria</taxon>
        <taxon>Rhodocyclales</taxon>
        <taxon>Fluviibacteraceae</taxon>
        <taxon>Fluviibacter</taxon>
    </lineage>
</organism>
<sequence length="165" mass="18835">MSNDLLSLHRTYSLRKDDFGHLELVWSDGEVVERVTPVRAFPFSDPEHGFSLVDAEAHEVVWLDSINDLKPEDRVLVDEALATREFMPVITRIDSVSSFNTPSTWQVETAQGKTQLVLKGEEHIRRINGMGGNNLLISDNHGIQFLIKDVSQLDKHSRRLLDRFL</sequence>
<dbReference type="InterPro" id="IPR015005">
    <property type="entry name" value="DUF1854"/>
</dbReference>
<protein>
    <submittedName>
        <fullName evidence="1">Uncharacterized protein</fullName>
    </submittedName>
</protein>
<dbReference type="OrthoDB" id="212426at2"/>
<evidence type="ECO:0000313" key="2">
    <source>
        <dbReference type="Proteomes" id="UP000463961"/>
    </source>
</evidence>